<protein>
    <submittedName>
        <fullName evidence="2">Hydrolase, NUDIX family</fullName>
    </submittedName>
</protein>
<dbReference type="AlphaFoldDB" id="A0A133YCI4"/>
<sequence length="150" mass="16852">MNMNFAEFFNHEIDFSGTKVALIIGDKVLSTLRDDIPTIPFPDMWELPGGCREANESGFECGQREILEELGINLDKASLLWAKQYKGLVSDKNSFFAVATISQSQIDQIKFGDEGQGYKLMTFSEFLNDSNVIPGLKVRLQDYLQATNQS</sequence>
<dbReference type="OrthoDB" id="9131041at2"/>
<accession>A0A133YCI4</accession>
<dbReference type="Proteomes" id="UP000070080">
    <property type="component" value="Unassembled WGS sequence"/>
</dbReference>
<name>A0A133YCI4_9FIRM</name>
<dbReference type="InterPro" id="IPR015797">
    <property type="entry name" value="NUDIX_hydrolase-like_dom_sf"/>
</dbReference>
<dbReference type="GO" id="GO:0016787">
    <property type="term" value="F:hydrolase activity"/>
    <property type="evidence" value="ECO:0007669"/>
    <property type="project" value="UniProtKB-KW"/>
</dbReference>
<dbReference type="Pfam" id="PF00293">
    <property type="entry name" value="NUDIX"/>
    <property type="match status" value="1"/>
</dbReference>
<gene>
    <name evidence="2" type="ORF">HMPREF1872_00785</name>
</gene>
<evidence type="ECO:0000313" key="3">
    <source>
        <dbReference type="Proteomes" id="UP000070080"/>
    </source>
</evidence>
<proteinExistence type="predicted"/>
<keyword evidence="2" id="KW-0378">Hydrolase</keyword>
<dbReference type="EMBL" id="LSCV01000023">
    <property type="protein sequence ID" value="KXB40908.1"/>
    <property type="molecule type" value="Genomic_DNA"/>
</dbReference>
<organism evidence="2 3">
    <name type="scientific">Amygdalobacter nucleatus</name>
    <dbReference type="NCBI Taxonomy" id="3029274"/>
    <lineage>
        <taxon>Bacteria</taxon>
        <taxon>Bacillati</taxon>
        <taxon>Bacillota</taxon>
        <taxon>Clostridia</taxon>
        <taxon>Eubacteriales</taxon>
        <taxon>Oscillospiraceae</taxon>
        <taxon>Amygdalobacter</taxon>
    </lineage>
</organism>
<dbReference type="STRING" id="1497955.HMPREF1872_00785"/>
<feature type="domain" description="Nudix hydrolase" evidence="1">
    <location>
        <begin position="13"/>
        <end position="145"/>
    </location>
</feature>
<dbReference type="Gene3D" id="3.90.79.10">
    <property type="entry name" value="Nucleoside Triphosphate Pyrophosphohydrolase"/>
    <property type="match status" value="1"/>
</dbReference>
<dbReference type="PROSITE" id="PS51462">
    <property type="entry name" value="NUDIX"/>
    <property type="match status" value="1"/>
</dbReference>
<evidence type="ECO:0000259" key="1">
    <source>
        <dbReference type="PROSITE" id="PS51462"/>
    </source>
</evidence>
<dbReference type="CDD" id="cd04682">
    <property type="entry name" value="NUDIX_Hydrolase"/>
    <property type="match status" value="1"/>
</dbReference>
<comment type="caution">
    <text evidence="2">The sequence shown here is derived from an EMBL/GenBank/DDBJ whole genome shotgun (WGS) entry which is preliminary data.</text>
</comment>
<evidence type="ECO:0000313" key="2">
    <source>
        <dbReference type="EMBL" id="KXB40908.1"/>
    </source>
</evidence>
<dbReference type="InterPro" id="IPR000086">
    <property type="entry name" value="NUDIX_hydrolase_dom"/>
</dbReference>
<reference evidence="3" key="1">
    <citation type="submission" date="2016-01" db="EMBL/GenBank/DDBJ databases">
        <authorList>
            <person name="Mitreva M."/>
            <person name="Pepin K.H."/>
            <person name="Mihindukulasuriya K.A."/>
            <person name="Fulton R."/>
            <person name="Fronick C."/>
            <person name="O'Laughlin M."/>
            <person name="Miner T."/>
            <person name="Herter B."/>
            <person name="Rosa B.A."/>
            <person name="Cordes M."/>
            <person name="Tomlinson C."/>
            <person name="Wollam A."/>
            <person name="Palsikar V.B."/>
            <person name="Mardis E.R."/>
            <person name="Wilson R.K."/>
        </authorList>
    </citation>
    <scope>NUCLEOTIDE SEQUENCE [LARGE SCALE GENOMIC DNA]</scope>
    <source>
        <strain evidence="3">KA00274</strain>
    </source>
</reference>
<dbReference type="SUPFAM" id="SSF55811">
    <property type="entry name" value="Nudix"/>
    <property type="match status" value="1"/>
</dbReference>
<keyword evidence="3" id="KW-1185">Reference proteome</keyword>